<dbReference type="InterPro" id="IPR016130">
    <property type="entry name" value="Tyr_Pase_AS"/>
</dbReference>
<dbReference type="InterPro" id="IPR000387">
    <property type="entry name" value="Tyr_Pase_dom"/>
</dbReference>
<dbReference type="SUPFAM" id="SSF52799">
    <property type="entry name" value="(Phosphotyrosine protein) phosphatases II"/>
    <property type="match status" value="1"/>
</dbReference>
<dbReference type="RefSeq" id="WP_150892700.1">
    <property type="nucleotide sequence ID" value="NZ_VYUY01000007.1"/>
</dbReference>
<dbReference type="PROSITE" id="PS50056">
    <property type="entry name" value="TYR_PHOSPHATASE_2"/>
    <property type="match status" value="1"/>
</dbReference>
<evidence type="ECO:0000313" key="2">
    <source>
        <dbReference type="EMBL" id="KAA9134399.1"/>
    </source>
</evidence>
<dbReference type="Gene3D" id="3.90.190.10">
    <property type="entry name" value="Protein tyrosine phosphatase superfamily"/>
    <property type="match status" value="1"/>
</dbReference>
<evidence type="ECO:0000259" key="1">
    <source>
        <dbReference type="PROSITE" id="PS50056"/>
    </source>
</evidence>
<feature type="domain" description="Tyrosine specific protein phosphatases" evidence="1">
    <location>
        <begin position="124"/>
        <end position="165"/>
    </location>
</feature>
<dbReference type="InterPro" id="IPR029021">
    <property type="entry name" value="Prot-tyrosine_phosphatase-like"/>
</dbReference>
<keyword evidence="3" id="KW-1185">Reference proteome</keyword>
<dbReference type="Pfam" id="PF13350">
    <property type="entry name" value="Y_phosphatase3"/>
    <property type="match status" value="1"/>
</dbReference>
<comment type="caution">
    <text evidence="2">The sequence shown here is derived from an EMBL/GenBank/DDBJ whole genome shotgun (WGS) entry which is preliminary data.</text>
</comment>
<evidence type="ECO:0000313" key="3">
    <source>
        <dbReference type="Proteomes" id="UP000326838"/>
    </source>
</evidence>
<dbReference type="Proteomes" id="UP000326838">
    <property type="component" value="Unassembled WGS sequence"/>
</dbReference>
<organism evidence="2 3">
    <name type="scientific">Microbacterium caowuchunii</name>
    <dbReference type="NCBI Taxonomy" id="2614638"/>
    <lineage>
        <taxon>Bacteria</taxon>
        <taxon>Bacillati</taxon>
        <taxon>Actinomycetota</taxon>
        <taxon>Actinomycetes</taxon>
        <taxon>Micrococcales</taxon>
        <taxon>Microbacteriaceae</taxon>
        <taxon>Microbacterium</taxon>
    </lineage>
</organism>
<protein>
    <submittedName>
        <fullName evidence="2">Tyrosine-protein phosphatase</fullName>
    </submittedName>
</protein>
<dbReference type="EMBL" id="VYUY01000007">
    <property type="protein sequence ID" value="KAA9134399.1"/>
    <property type="molecule type" value="Genomic_DNA"/>
</dbReference>
<dbReference type="InterPro" id="IPR026893">
    <property type="entry name" value="Tyr/Ser_Pase_IphP-type"/>
</dbReference>
<dbReference type="PROSITE" id="PS00383">
    <property type="entry name" value="TYR_PHOSPHATASE_1"/>
    <property type="match status" value="1"/>
</dbReference>
<name>A0A5N0TM25_9MICO</name>
<dbReference type="AlphaFoldDB" id="A0A5N0TM25"/>
<proteinExistence type="predicted"/>
<accession>A0A5N0TM25</accession>
<sequence length="252" mass="27373">MTNATILSATSPERRILTSGTFQGRDAGRYPTTDGRWMRGGVLFRSDALANLDSDDLKEFDELGIRLVIDLREKIEADAAKDLLPEGVAYRRIPVFEETLFSHDFNAFPTLLGQYQLILDGHAPRLAEVIAAIADTDGAALVHCTAGKDRTGLVVALIQLLLGIDEEIVLADYGASQIILGAEFDGAVRDLYSRAGLPGAILGTDPHKAPPTYLAETLAELRRRHGSVGEFLVAHGLTHAQINALRDRFLTV</sequence>
<dbReference type="GO" id="GO:0004721">
    <property type="term" value="F:phosphoprotein phosphatase activity"/>
    <property type="evidence" value="ECO:0007669"/>
    <property type="project" value="InterPro"/>
</dbReference>
<reference evidence="3" key="1">
    <citation type="submission" date="2019-09" db="EMBL/GenBank/DDBJ databases">
        <title>Mumia zhuanghuii sp. nov. isolated from the intestinal contents of plateau pika (Ochotona curzoniae) in the Qinghai-Tibet plateau of China.</title>
        <authorList>
            <person name="Tian Z."/>
        </authorList>
    </citation>
    <scope>NUCLEOTIDE SEQUENCE [LARGE SCALE GENOMIC DNA]</scope>
    <source>
        <strain evidence="3">L-033</strain>
    </source>
</reference>
<gene>
    <name evidence="2" type="ORF">F6B40_06410</name>
</gene>